<dbReference type="Gene3D" id="1.10.490.10">
    <property type="entry name" value="Globins"/>
    <property type="match status" value="1"/>
</dbReference>
<comment type="similarity">
    <text evidence="5">Belongs to the globin family.</text>
</comment>
<dbReference type="PROSITE" id="PS01033">
    <property type="entry name" value="GLOBIN"/>
    <property type="match status" value="1"/>
</dbReference>
<feature type="domain" description="Globin" evidence="6">
    <location>
        <begin position="1"/>
        <end position="89"/>
    </location>
</feature>
<dbReference type="Pfam" id="PF00042">
    <property type="entry name" value="Globin"/>
    <property type="match status" value="1"/>
</dbReference>
<keyword evidence="5" id="KW-0813">Transport</keyword>
<sequence>MLSNESIAIIKSTVPVLEVHGTAITTRFYQLLFLNHPELLNIFNHANQKKGKQQAALANAVYAAALHIDHLENILPAVRQISHKHRSLG</sequence>
<feature type="non-terminal residue" evidence="7">
    <location>
        <position position="89"/>
    </location>
</feature>
<dbReference type="InterPro" id="IPR009050">
    <property type="entry name" value="Globin-like_sf"/>
</dbReference>
<keyword evidence="7" id="KW-0560">Oxidoreductase</keyword>
<dbReference type="Proteomes" id="UP001519887">
    <property type="component" value="Unassembled WGS sequence"/>
</dbReference>
<evidence type="ECO:0000313" key="8">
    <source>
        <dbReference type="Proteomes" id="UP001519887"/>
    </source>
</evidence>
<evidence type="ECO:0000256" key="3">
    <source>
        <dbReference type="ARBA" id="ARBA00022723"/>
    </source>
</evidence>
<keyword evidence="3" id="KW-0479">Metal-binding</keyword>
<evidence type="ECO:0000259" key="6">
    <source>
        <dbReference type="PROSITE" id="PS01033"/>
    </source>
</evidence>
<organism evidence="7 8">
    <name type="scientific">Paenibacillus sepulcri</name>
    <dbReference type="NCBI Taxonomy" id="359917"/>
    <lineage>
        <taxon>Bacteria</taxon>
        <taxon>Bacillati</taxon>
        <taxon>Bacillota</taxon>
        <taxon>Bacilli</taxon>
        <taxon>Bacillales</taxon>
        <taxon>Paenibacillaceae</taxon>
        <taxon>Paenibacillus</taxon>
    </lineage>
</organism>
<dbReference type="EMBL" id="JAHZIK010001649">
    <property type="protein sequence ID" value="MBW7459450.1"/>
    <property type="molecule type" value="Genomic_DNA"/>
</dbReference>
<protein>
    <submittedName>
        <fullName evidence="7">Nitric oxide dioxygenase</fullName>
    </submittedName>
</protein>
<dbReference type="PANTHER" id="PTHR43396:SF3">
    <property type="entry name" value="FLAVOHEMOPROTEIN"/>
    <property type="match status" value="1"/>
</dbReference>
<dbReference type="SUPFAM" id="SSF46458">
    <property type="entry name" value="Globin-like"/>
    <property type="match status" value="1"/>
</dbReference>
<keyword evidence="2 5" id="KW-0561">Oxygen transport</keyword>
<dbReference type="GO" id="GO:0051213">
    <property type="term" value="F:dioxygenase activity"/>
    <property type="evidence" value="ECO:0007669"/>
    <property type="project" value="UniProtKB-KW"/>
</dbReference>
<keyword evidence="8" id="KW-1185">Reference proteome</keyword>
<keyword evidence="4" id="KW-0408">Iron</keyword>
<keyword evidence="7" id="KW-0223">Dioxygenase</keyword>
<reference evidence="7 8" key="1">
    <citation type="submission" date="2021-07" db="EMBL/GenBank/DDBJ databases">
        <title>Paenibacillus radiodurans sp. nov., isolated from the southeastern edge of Tengger Desert.</title>
        <authorList>
            <person name="Zhang G."/>
        </authorList>
    </citation>
    <scope>NUCLEOTIDE SEQUENCE [LARGE SCALE GENOMIC DNA]</scope>
    <source>
        <strain evidence="7 8">CCM 7311</strain>
    </source>
</reference>
<gene>
    <name evidence="7" type="ORF">K0U00_35880</name>
</gene>
<accession>A0ABS7CET6</accession>
<evidence type="ECO:0000256" key="1">
    <source>
        <dbReference type="ARBA" id="ARBA00022617"/>
    </source>
</evidence>
<evidence type="ECO:0000313" key="7">
    <source>
        <dbReference type="EMBL" id="MBW7459450.1"/>
    </source>
</evidence>
<evidence type="ECO:0000256" key="4">
    <source>
        <dbReference type="ARBA" id="ARBA00023004"/>
    </source>
</evidence>
<name>A0ABS7CET6_9BACL</name>
<dbReference type="PANTHER" id="PTHR43396">
    <property type="entry name" value="FLAVOHEMOPROTEIN"/>
    <property type="match status" value="1"/>
</dbReference>
<proteinExistence type="inferred from homology"/>
<evidence type="ECO:0000256" key="2">
    <source>
        <dbReference type="ARBA" id="ARBA00022621"/>
    </source>
</evidence>
<dbReference type="InterPro" id="IPR000971">
    <property type="entry name" value="Globin"/>
</dbReference>
<keyword evidence="1 5" id="KW-0349">Heme</keyword>
<evidence type="ECO:0000256" key="5">
    <source>
        <dbReference type="RuleBase" id="RU000356"/>
    </source>
</evidence>
<comment type="caution">
    <text evidence="7">The sequence shown here is derived from an EMBL/GenBank/DDBJ whole genome shotgun (WGS) entry which is preliminary data.</text>
</comment>
<dbReference type="InterPro" id="IPR012292">
    <property type="entry name" value="Globin/Proto"/>
</dbReference>